<feature type="compositionally biased region" description="Basic residues" evidence="1">
    <location>
        <begin position="1"/>
        <end position="12"/>
    </location>
</feature>
<reference evidence="2 3" key="1">
    <citation type="submission" date="2024-04" db="EMBL/GenBank/DDBJ databases">
        <authorList>
            <person name="Fracassetti M."/>
        </authorList>
    </citation>
    <scope>NUCLEOTIDE SEQUENCE [LARGE SCALE GENOMIC DNA]</scope>
</reference>
<feature type="region of interest" description="Disordered" evidence="1">
    <location>
        <begin position="1"/>
        <end position="72"/>
    </location>
</feature>
<keyword evidence="3" id="KW-1185">Reference proteome</keyword>
<sequence>MPTRRRRKKKRISWSSPTQSFDSSSPALAPKTHLSPVDLPFRATAAHSVRSPQTYTPTTMKTPKPSPPWKKPSRWVVLANAPIQVLYRRESSEK</sequence>
<dbReference type="Proteomes" id="UP001497516">
    <property type="component" value="Chromosome 4"/>
</dbReference>
<name>A0AAV2E3Q6_9ROSI</name>
<proteinExistence type="predicted"/>
<evidence type="ECO:0000313" key="3">
    <source>
        <dbReference type="Proteomes" id="UP001497516"/>
    </source>
</evidence>
<protein>
    <submittedName>
        <fullName evidence="2">Uncharacterized protein</fullName>
    </submittedName>
</protein>
<gene>
    <name evidence="2" type="ORF">LTRI10_LOCUS22016</name>
</gene>
<dbReference type="EMBL" id="OZ034817">
    <property type="protein sequence ID" value="CAL1380583.1"/>
    <property type="molecule type" value="Genomic_DNA"/>
</dbReference>
<feature type="compositionally biased region" description="Low complexity" evidence="1">
    <location>
        <begin position="52"/>
        <end position="63"/>
    </location>
</feature>
<feature type="compositionally biased region" description="Low complexity" evidence="1">
    <location>
        <begin position="13"/>
        <end position="25"/>
    </location>
</feature>
<organism evidence="2 3">
    <name type="scientific">Linum trigynum</name>
    <dbReference type="NCBI Taxonomy" id="586398"/>
    <lineage>
        <taxon>Eukaryota</taxon>
        <taxon>Viridiplantae</taxon>
        <taxon>Streptophyta</taxon>
        <taxon>Embryophyta</taxon>
        <taxon>Tracheophyta</taxon>
        <taxon>Spermatophyta</taxon>
        <taxon>Magnoliopsida</taxon>
        <taxon>eudicotyledons</taxon>
        <taxon>Gunneridae</taxon>
        <taxon>Pentapetalae</taxon>
        <taxon>rosids</taxon>
        <taxon>fabids</taxon>
        <taxon>Malpighiales</taxon>
        <taxon>Linaceae</taxon>
        <taxon>Linum</taxon>
    </lineage>
</organism>
<accession>A0AAV2E3Q6</accession>
<dbReference type="AlphaFoldDB" id="A0AAV2E3Q6"/>
<evidence type="ECO:0000256" key="1">
    <source>
        <dbReference type="SAM" id="MobiDB-lite"/>
    </source>
</evidence>
<evidence type="ECO:0000313" key="2">
    <source>
        <dbReference type="EMBL" id="CAL1380583.1"/>
    </source>
</evidence>